<sequence>MRKTDVAVKVFFDGIRKGLSEEEAYQQNVFENQTVSNVCKEAYYQSVFHKTVNEIQESKARKGKVNWVVAQEVISLFFKNNENEWATREEILEFMGYIIGTSEDSRWGHMDRMHKQYGRLERLERDGEPNLYRLSEKWFREQGLPAD</sequence>
<evidence type="ECO:0000313" key="1">
    <source>
        <dbReference type="EMBL" id="SMD68823.1"/>
    </source>
</evidence>
<accession>A0A1Y5YYQ9</accession>
<reference evidence="2" key="1">
    <citation type="submission" date="2017-04" db="EMBL/GenBank/DDBJ databases">
        <authorList>
            <person name="Criscuolo A."/>
        </authorList>
    </citation>
    <scope>NUCLEOTIDE SEQUENCE [LARGE SCALE GENOMIC DNA]</scope>
</reference>
<protein>
    <submittedName>
        <fullName evidence="1">Uncharacterized protein</fullName>
    </submittedName>
</protein>
<organism evidence="1 2">
    <name type="scientific">Bacillus mobilis</name>
    <dbReference type="NCBI Taxonomy" id="2026190"/>
    <lineage>
        <taxon>Bacteria</taxon>
        <taxon>Bacillati</taxon>
        <taxon>Bacillota</taxon>
        <taxon>Bacilli</taxon>
        <taxon>Bacillales</taxon>
        <taxon>Bacillaceae</taxon>
        <taxon>Bacillus</taxon>
        <taxon>Bacillus cereus group</taxon>
    </lineage>
</organism>
<dbReference type="AlphaFoldDB" id="A0A1Y5YYQ9"/>
<evidence type="ECO:0000313" key="2">
    <source>
        <dbReference type="Proteomes" id="UP000194439"/>
    </source>
</evidence>
<name>A0A1Y5YYQ9_9BACI</name>
<gene>
    <name evidence="1" type="ORF">BACERE00185_00337</name>
</gene>
<dbReference type="Proteomes" id="UP000194439">
    <property type="component" value="Unassembled WGS sequence"/>
</dbReference>
<dbReference type="RefSeq" id="WP_086390283.1">
    <property type="nucleotide sequence ID" value="NZ_FWZD01000025.1"/>
</dbReference>
<dbReference type="EMBL" id="FWZD01000025">
    <property type="protein sequence ID" value="SMD68823.1"/>
    <property type="molecule type" value="Genomic_DNA"/>
</dbReference>
<proteinExistence type="predicted"/>